<evidence type="ECO:0000313" key="1">
    <source>
        <dbReference type="EMBL" id="MDZ8118587.1"/>
    </source>
</evidence>
<proteinExistence type="predicted"/>
<dbReference type="Proteomes" id="UP001290861">
    <property type="component" value="Unassembled WGS sequence"/>
</dbReference>
<name>A0ABU5MWK8_9BACT</name>
<sequence>MLDFWLPMALIFLAATVTAIVARRRRDRCLKYFNRDPVLILMQTGKWLWGDFMAYPATLELIFKSPQKDENGICKASYVLYGPEIDGIRKILQAVPDKGTPEHERWERETLAIAHPSPLRRFRRWIWNVFNTLRDAVSQSLTVLIGSMKKTTKIGNVAGADKRAGEIGNTLLDTVPSAYEPILEKYLGKKVVVEMLKDKTVVEFTGLLQEYSGKYLLIRNVPFSPDLNLKTSQKLPERFDIIFPRSKALVRHCVVN</sequence>
<reference evidence="1 2" key="1">
    <citation type="journal article" date="2024" name="Appl. Environ. Microbiol.">
        <title>Pontiella agarivorans sp. nov., a novel marine anaerobic bacterium capable of degrading macroalgal polysaccharides and fixing nitrogen.</title>
        <authorList>
            <person name="Liu N."/>
            <person name="Kivenson V."/>
            <person name="Peng X."/>
            <person name="Cui Z."/>
            <person name="Lankiewicz T.S."/>
            <person name="Gosselin K.M."/>
            <person name="English C.J."/>
            <person name="Blair E.M."/>
            <person name="O'Malley M.A."/>
            <person name="Valentine D.L."/>
        </authorList>
    </citation>
    <scope>NUCLEOTIDE SEQUENCE [LARGE SCALE GENOMIC DNA]</scope>
    <source>
        <strain evidence="1 2">NLcol2</strain>
    </source>
</reference>
<keyword evidence="2" id="KW-1185">Reference proteome</keyword>
<organism evidence="1 2">
    <name type="scientific">Pontiella agarivorans</name>
    <dbReference type="NCBI Taxonomy" id="3038953"/>
    <lineage>
        <taxon>Bacteria</taxon>
        <taxon>Pseudomonadati</taxon>
        <taxon>Kiritimatiellota</taxon>
        <taxon>Kiritimatiellia</taxon>
        <taxon>Kiritimatiellales</taxon>
        <taxon>Pontiellaceae</taxon>
        <taxon>Pontiella</taxon>
    </lineage>
</organism>
<protein>
    <submittedName>
        <fullName evidence="1">Uncharacterized protein</fullName>
    </submittedName>
</protein>
<dbReference type="EMBL" id="JARVCO010000010">
    <property type="protein sequence ID" value="MDZ8118587.1"/>
    <property type="molecule type" value="Genomic_DNA"/>
</dbReference>
<accession>A0ABU5MWK8</accession>
<gene>
    <name evidence="1" type="ORF">P9H32_08095</name>
</gene>
<comment type="caution">
    <text evidence="1">The sequence shown here is derived from an EMBL/GenBank/DDBJ whole genome shotgun (WGS) entry which is preliminary data.</text>
</comment>
<evidence type="ECO:0000313" key="2">
    <source>
        <dbReference type="Proteomes" id="UP001290861"/>
    </source>
</evidence>
<dbReference type="RefSeq" id="WP_322608385.1">
    <property type="nucleotide sequence ID" value="NZ_JARVCO010000010.1"/>
</dbReference>